<keyword evidence="1" id="KW-0732">Signal</keyword>
<accession>A0ABY7WYK6</accession>
<name>A0ABY7WYK6_9LACO</name>
<evidence type="ECO:0000313" key="2">
    <source>
        <dbReference type="EMBL" id="WDF83005.1"/>
    </source>
</evidence>
<reference evidence="2 3" key="1">
    <citation type="submission" date="2023-02" db="EMBL/GenBank/DDBJ databases">
        <title>Genome sequence of Lacticaseibacillus sp. KACC 23028.</title>
        <authorList>
            <person name="Kim S."/>
            <person name="Heo J."/>
            <person name="Kwon S.-W."/>
        </authorList>
    </citation>
    <scope>NUCLEOTIDE SEQUENCE [LARGE SCALE GENOMIC DNA]</scope>
    <source>
        <strain evidence="2 3">KACC 23028</strain>
    </source>
</reference>
<dbReference type="RefSeq" id="WP_274260849.1">
    <property type="nucleotide sequence ID" value="NZ_CP117884.1"/>
</dbReference>
<sequence length="166" mass="18059">MKKLGHFSQMLLAMLLTILTTALFGMNCHSVPANTEQTETTAVKQNYESDISVLDEHVTVENNQYRYNFSELTQIPSQEKNEAESQINQVNKWILEKHLAIAAGATGIGAGYAVLSGVGAAGSGTYAGLLSTMASRINTFNLQHSYSKVGVNVYLALTSNCFTFKD</sequence>
<proteinExistence type="predicted"/>
<organism evidence="2 3">
    <name type="scientific">Lacticaseibacillus pabuli</name>
    <dbReference type="NCBI Taxonomy" id="3025672"/>
    <lineage>
        <taxon>Bacteria</taxon>
        <taxon>Bacillati</taxon>
        <taxon>Bacillota</taxon>
        <taxon>Bacilli</taxon>
        <taxon>Lactobacillales</taxon>
        <taxon>Lactobacillaceae</taxon>
        <taxon>Lacticaseibacillus</taxon>
    </lineage>
</organism>
<evidence type="ECO:0000313" key="3">
    <source>
        <dbReference type="Proteomes" id="UP001220377"/>
    </source>
</evidence>
<keyword evidence="3" id="KW-1185">Reference proteome</keyword>
<feature type="chain" id="PRO_5047273662" evidence="1">
    <location>
        <begin position="25"/>
        <end position="166"/>
    </location>
</feature>
<dbReference type="Proteomes" id="UP001220377">
    <property type="component" value="Chromosome"/>
</dbReference>
<feature type="signal peptide" evidence="1">
    <location>
        <begin position="1"/>
        <end position="24"/>
    </location>
</feature>
<protein>
    <submittedName>
        <fullName evidence="2">Uncharacterized protein</fullName>
    </submittedName>
</protein>
<evidence type="ECO:0000256" key="1">
    <source>
        <dbReference type="SAM" id="SignalP"/>
    </source>
</evidence>
<dbReference type="EMBL" id="CP117884">
    <property type="protein sequence ID" value="WDF83005.1"/>
    <property type="molecule type" value="Genomic_DNA"/>
</dbReference>
<gene>
    <name evidence="2" type="ORF">PQ472_01815</name>
</gene>